<keyword evidence="2" id="KW-1185">Reference proteome</keyword>
<gene>
    <name evidence="1" type="ORF">CWM47_12715</name>
</gene>
<evidence type="ECO:0008006" key="3">
    <source>
        <dbReference type="Google" id="ProtNLM"/>
    </source>
</evidence>
<name>A0A2K8YYB3_9BACT</name>
<dbReference type="EMBL" id="CP025096">
    <property type="protein sequence ID" value="AUD02620.1"/>
    <property type="molecule type" value="Genomic_DNA"/>
</dbReference>
<accession>A0A2K8YYB3</accession>
<proteinExistence type="predicted"/>
<dbReference type="Proteomes" id="UP000232883">
    <property type="component" value="Chromosome"/>
</dbReference>
<dbReference type="AlphaFoldDB" id="A0A2K8YYB3"/>
<evidence type="ECO:0000313" key="1">
    <source>
        <dbReference type="EMBL" id="AUD02620.1"/>
    </source>
</evidence>
<reference evidence="1 2" key="1">
    <citation type="submission" date="2017-11" db="EMBL/GenBank/DDBJ databases">
        <title>Taxonomic description and genome sequences of Spirosoma HA7 sp. nov., isolated from pollen microhabitat of Corylus avellana.</title>
        <authorList>
            <person name="Ambika Manirajan B."/>
            <person name="Suarez C."/>
            <person name="Ratering S."/>
            <person name="Geissler-Plaum R."/>
            <person name="Cardinale M."/>
            <person name="Sylvia S."/>
        </authorList>
    </citation>
    <scope>NUCLEOTIDE SEQUENCE [LARGE SCALE GENOMIC DNA]</scope>
    <source>
        <strain evidence="1 2">HA7</strain>
    </source>
</reference>
<dbReference type="PROSITE" id="PS51257">
    <property type="entry name" value="PROKAR_LIPOPROTEIN"/>
    <property type="match status" value="1"/>
</dbReference>
<dbReference type="RefSeq" id="WP_100988337.1">
    <property type="nucleotide sequence ID" value="NZ_CP025096.1"/>
</dbReference>
<sequence length="133" mass="14502">MKTIIPAIMVLVTLFIVTSCTPKMSFTTSALVPAATGDVKVKKDKNKNYLINVSVQNLADPKRLSPSKETYVVWMESGREPSKKLGQLKPASKSLKASLNATETTQPTDVFITAEDNADVQYPDGQVVLTTKK</sequence>
<organism evidence="1 2">
    <name type="scientific">Spirosoma pollinicola</name>
    <dbReference type="NCBI Taxonomy" id="2057025"/>
    <lineage>
        <taxon>Bacteria</taxon>
        <taxon>Pseudomonadati</taxon>
        <taxon>Bacteroidota</taxon>
        <taxon>Cytophagia</taxon>
        <taxon>Cytophagales</taxon>
        <taxon>Cytophagaceae</taxon>
        <taxon>Spirosoma</taxon>
    </lineage>
</organism>
<dbReference type="OrthoDB" id="676347at2"/>
<evidence type="ECO:0000313" key="2">
    <source>
        <dbReference type="Proteomes" id="UP000232883"/>
    </source>
</evidence>
<dbReference type="KEGG" id="spir:CWM47_12715"/>
<protein>
    <recommendedName>
        <fullName evidence="3">Anti-sigma factor</fullName>
    </recommendedName>
</protein>